<comment type="catalytic activity">
    <reaction evidence="2">
        <text>dihydroxyacetone + phosphoenolpyruvate = dihydroxyacetone phosphate + pyruvate</text>
        <dbReference type="Rhea" id="RHEA:18381"/>
        <dbReference type="ChEBI" id="CHEBI:15361"/>
        <dbReference type="ChEBI" id="CHEBI:16016"/>
        <dbReference type="ChEBI" id="CHEBI:57642"/>
        <dbReference type="ChEBI" id="CHEBI:58702"/>
        <dbReference type="EC" id="2.7.1.121"/>
    </reaction>
</comment>
<dbReference type="Proteomes" id="UP000237350">
    <property type="component" value="Unassembled WGS sequence"/>
</dbReference>
<feature type="domain" description="HPr" evidence="18">
    <location>
        <begin position="169"/>
        <end position="259"/>
    </location>
</feature>
<keyword evidence="8" id="KW-0963">Cytoplasm</keyword>
<dbReference type="InterPro" id="IPR008731">
    <property type="entry name" value="PTS_EIN"/>
</dbReference>
<dbReference type="InterPro" id="IPR035895">
    <property type="entry name" value="HPr-like_sf"/>
</dbReference>
<dbReference type="InterPro" id="IPR050499">
    <property type="entry name" value="PEP-utilizing_PTS_enzyme"/>
</dbReference>
<feature type="region of interest" description="Disordered" evidence="16">
    <location>
        <begin position="254"/>
        <end position="302"/>
    </location>
</feature>
<keyword evidence="20" id="KW-1185">Reference proteome</keyword>
<dbReference type="InterPro" id="IPR008279">
    <property type="entry name" value="PEP-util_enz_mobile_dom"/>
</dbReference>
<dbReference type="InterPro" id="IPR000032">
    <property type="entry name" value="HPr-like"/>
</dbReference>
<dbReference type="RefSeq" id="WP_103680210.1">
    <property type="nucleotide sequence ID" value="NZ_LPWH01000064.1"/>
</dbReference>
<dbReference type="InterPro" id="IPR004701">
    <property type="entry name" value="PTS_EIIA_man-typ"/>
</dbReference>
<dbReference type="InterPro" id="IPR036637">
    <property type="entry name" value="Phosphohistidine_dom_sf"/>
</dbReference>
<dbReference type="NCBIfam" id="TIGR01003">
    <property type="entry name" value="PTS_HPr_family"/>
    <property type="match status" value="1"/>
</dbReference>
<comment type="catalytic activity">
    <reaction evidence="1">
        <text>L-histidyl-[protein] + phosphoenolpyruvate = N(pros)-phospho-L-histidyl-[protein] + pyruvate</text>
        <dbReference type="Rhea" id="RHEA:23880"/>
        <dbReference type="Rhea" id="RHEA-COMP:9745"/>
        <dbReference type="Rhea" id="RHEA-COMP:9746"/>
        <dbReference type="ChEBI" id="CHEBI:15361"/>
        <dbReference type="ChEBI" id="CHEBI:29979"/>
        <dbReference type="ChEBI" id="CHEBI:58702"/>
        <dbReference type="ChEBI" id="CHEBI:64837"/>
        <dbReference type="EC" id="2.7.3.9"/>
    </reaction>
</comment>
<dbReference type="SUPFAM" id="SSF52009">
    <property type="entry name" value="Phosphohistidine domain"/>
    <property type="match status" value="1"/>
</dbReference>
<dbReference type="Pfam" id="PF00391">
    <property type="entry name" value="PEP-utilizers"/>
    <property type="match status" value="1"/>
</dbReference>
<evidence type="ECO:0000256" key="1">
    <source>
        <dbReference type="ARBA" id="ARBA00000683"/>
    </source>
</evidence>
<dbReference type="Pfam" id="PF00381">
    <property type="entry name" value="PTS-HPr"/>
    <property type="match status" value="1"/>
</dbReference>
<evidence type="ECO:0000256" key="11">
    <source>
        <dbReference type="ARBA" id="ARBA00022683"/>
    </source>
</evidence>
<dbReference type="InterPro" id="IPR006318">
    <property type="entry name" value="PTS_EI-like"/>
</dbReference>
<dbReference type="GO" id="GO:0009401">
    <property type="term" value="P:phosphoenolpyruvate-dependent sugar phosphotransferase system"/>
    <property type="evidence" value="ECO:0007669"/>
    <property type="project" value="UniProtKB-KW"/>
</dbReference>
<dbReference type="Pfam" id="PF03610">
    <property type="entry name" value="EIIA-man"/>
    <property type="match status" value="1"/>
</dbReference>
<dbReference type="InterPro" id="IPR023151">
    <property type="entry name" value="PEP_util_CS"/>
</dbReference>
<dbReference type="Gene3D" id="3.50.30.10">
    <property type="entry name" value="Phosphohistidine domain"/>
    <property type="match status" value="1"/>
</dbReference>
<dbReference type="CDD" id="cd00367">
    <property type="entry name" value="PTS-HPr_like"/>
    <property type="match status" value="1"/>
</dbReference>
<feature type="compositionally biased region" description="Low complexity" evidence="16">
    <location>
        <begin position="281"/>
        <end position="298"/>
    </location>
</feature>
<dbReference type="SUPFAM" id="SSF53062">
    <property type="entry name" value="PTS system fructose IIA component-like"/>
    <property type="match status" value="1"/>
</dbReference>
<dbReference type="GO" id="GO:0005737">
    <property type="term" value="C:cytoplasm"/>
    <property type="evidence" value="ECO:0007669"/>
    <property type="project" value="UniProtKB-SubCell"/>
</dbReference>
<dbReference type="Gene3D" id="1.10.274.10">
    <property type="entry name" value="PtsI, HPr-binding domain"/>
    <property type="match status" value="1"/>
</dbReference>
<dbReference type="InterPro" id="IPR015813">
    <property type="entry name" value="Pyrv/PenolPyrv_kinase-like_dom"/>
</dbReference>
<proteinExistence type="inferred from homology"/>
<dbReference type="EMBL" id="LPWH01000064">
    <property type="protein sequence ID" value="POR01828.1"/>
    <property type="molecule type" value="Genomic_DNA"/>
</dbReference>
<dbReference type="SUPFAM" id="SSF55594">
    <property type="entry name" value="HPr-like"/>
    <property type="match status" value="1"/>
</dbReference>
<dbReference type="SUPFAM" id="SSF51621">
    <property type="entry name" value="Phosphoenolpyruvate/pyruvate domain"/>
    <property type="match status" value="1"/>
</dbReference>
<keyword evidence="11" id="KW-0598">Phosphotransferase system</keyword>
<dbReference type="SUPFAM" id="SSF47831">
    <property type="entry name" value="Enzyme I of the PEP:sugar phosphotransferase system HPr-binding (sub)domain"/>
    <property type="match status" value="1"/>
</dbReference>
<dbReference type="AlphaFoldDB" id="A0A2S4JQK7"/>
<dbReference type="Gene3D" id="3.30.1340.10">
    <property type="entry name" value="HPr-like"/>
    <property type="match status" value="1"/>
</dbReference>
<evidence type="ECO:0000256" key="6">
    <source>
        <dbReference type="ARBA" id="ARBA00007837"/>
    </source>
</evidence>
<organism evidence="19 20">
    <name type="scientific">Alkalispirochaeta sphaeroplastigenens</name>
    <dbReference type="NCBI Taxonomy" id="1187066"/>
    <lineage>
        <taxon>Bacteria</taxon>
        <taxon>Pseudomonadati</taxon>
        <taxon>Spirochaetota</taxon>
        <taxon>Spirochaetia</taxon>
        <taxon>Spirochaetales</taxon>
        <taxon>Spirochaetaceae</taxon>
        <taxon>Alkalispirochaeta</taxon>
    </lineage>
</organism>
<keyword evidence="9" id="KW-0762">Sugar transport</keyword>
<dbReference type="GO" id="GO:0046872">
    <property type="term" value="F:metal ion binding"/>
    <property type="evidence" value="ECO:0007669"/>
    <property type="project" value="UniProtKB-KW"/>
</dbReference>
<dbReference type="InterPro" id="IPR012844">
    <property type="entry name" value="DhaM_N"/>
</dbReference>
<dbReference type="NCBIfam" id="TIGR01417">
    <property type="entry name" value="PTS_I_fam"/>
    <property type="match status" value="1"/>
</dbReference>
<dbReference type="PROSITE" id="PS00742">
    <property type="entry name" value="PEP_ENZYMES_2"/>
    <property type="match status" value="1"/>
</dbReference>
<dbReference type="Gene3D" id="3.40.50.510">
    <property type="entry name" value="Phosphotransferase system, mannose-type IIA component"/>
    <property type="match status" value="1"/>
</dbReference>
<dbReference type="Pfam" id="PF05524">
    <property type="entry name" value="PEP-utilisers_N"/>
    <property type="match status" value="1"/>
</dbReference>
<evidence type="ECO:0000256" key="14">
    <source>
        <dbReference type="ARBA" id="ARBA00022842"/>
    </source>
</evidence>
<comment type="subcellular location">
    <subcellularLocation>
        <location evidence="5">Cytoplasm</location>
    </subcellularLocation>
</comment>
<dbReference type="PANTHER" id="PTHR46244">
    <property type="entry name" value="PHOSPHOENOLPYRUVATE-PROTEIN PHOSPHOTRANSFERASE"/>
    <property type="match status" value="1"/>
</dbReference>
<dbReference type="PANTHER" id="PTHR46244:SF6">
    <property type="entry name" value="PHOSPHOENOLPYRUVATE-PROTEIN PHOSPHOTRANSFERASE"/>
    <property type="match status" value="1"/>
</dbReference>
<comment type="cofactor">
    <cofactor evidence="3">
        <name>Mg(2+)</name>
        <dbReference type="ChEBI" id="CHEBI:18420"/>
    </cofactor>
</comment>
<keyword evidence="10" id="KW-0808">Transferase</keyword>
<evidence type="ECO:0000256" key="15">
    <source>
        <dbReference type="ARBA" id="ARBA00046577"/>
    </source>
</evidence>
<evidence type="ECO:0000313" key="19">
    <source>
        <dbReference type="EMBL" id="POR01828.1"/>
    </source>
</evidence>
<keyword evidence="7" id="KW-0813">Transport</keyword>
<dbReference type="OrthoDB" id="9765468at2"/>
<dbReference type="InterPro" id="IPR036662">
    <property type="entry name" value="PTS_EIIA_man-typ_sf"/>
</dbReference>
<comment type="function">
    <text evidence="4">Component of the dihydroxyacetone kinase complex, which is responsible for the phosphoenolpyruvate (PEP)-dependent phosphorylation of dihydroxyacetone. DhaM serves as the phosphoryl donor. Is phosphorylated by phosphoenolpyruvate in an EI- and HPr-dependent reaction, and a phosphorelay system on histidine residues finally leads to phosphoryl transfer to DhaL and dihydroxyacetone.</text>
</comment>
<dbReference type="InterPro" id="IPR001020">
    <property type="entry name" value="PTS_HPr_His_P_site"/>
</dbReference>
<evidence type="ECO:0000256" key="3">
    <source>
        <dbReference type="ARBA" id="ARBA00001946"/>
    </source>
</evidence>
<dbReference type="GO" id="GO:0016020">
    <property type="term" value="C:membrane"/>
    <property type="evidence" value="ECO:0007669"/>
    <property type="project" value="InterPro"/>
</dbReference>
<keyword evidence="13" id="KW-0418">Kinase</keyword>
<keyword evidence="12" id="KW-0479">Metal-binding</keyword>
<evidence type="ECO:0000256" key="12">
    <source>
        <dbReference type="ARBA" id="ARBA00022723"/>
    </source>
</evidence>
<evidence type="ECO:0000256" key="2">
    <source>
        <dbReference type="ARBA" id="ARBA00001113"/>
    </source>
</evidence>
<evidence type="ECO:0008006" key="21">
    <source>
        <dbReference type="Google" id="ProtNLM"/>
    </source>
</evidence>
<dbReference type="PROSITE" id="PS00369">
    <property type="entry name" value="PTS_HPR_HIS"/>
    <property type="match status" value="1"/>
</dbReference>
<protein>
    <recommendedName>
        <fullName evidence="21">Phosphoenolpyruvate--protein phosphotransferase</fullName>
    </recommendedName>
</protein>
<keyword evidence="14" id="KW-0460">Magnesium</keyword>
<comment type="subunit">
    <text evidence="15">Homodimer. The dihydroxyacetone kinase complex is composed of a homodimer of DhaM, a homodimer of DhaK and the subunit DhaL.</text>
</comment>
<dbReference type="Gene3D" id="3.20.20.60">
    <property type="entry name" value="Phosphoenolpyruvate-binding domains"/>
    <property type="match status" value="1"/>
</dbReference>
<sequence>MVGLVIVSHSRLLAEAVLVLLEGVSERSIPMACAGGTGEDHRELGTDAMEIMEAIQAVDSPEGVLVLMDLGSAILSAETALEFLEGSLAGPVRLVPAPLVEGGVAAAVQIGLGADLATVAAEAMDALVPKESQLGNDPAGRGGSSGGDRLSDSPSGEPGKHDQDQELSWITETFRIETAHGLHARPAARLVQTLGRFAVQAQIRNPGRATGWVNAGSLNRVATLQVTRGQDVEVRCAGEEARQALRALEGLVADNFGEPRGGDSDRDVSPGGGAAAREPSGDLAAAAGSASPGDDSGPVVIRGIPASPGLGLGPVFPLVVPAPAFPREGDALEELREGGFPALERGIGEVVGELHHQAHGARRSGQKDLAEIAEAHVLLLDDPELLEEARRIADLRGIPALEAFWRAAQEVAESYGAMEDPYLQARGIDMRDVALRLVARVAPALVVPPGMPTDRSILVADDLLPSQTMNLEADRVAGIVTLGGSASSHAAIIARGLGIPMVAAVSLPAGWEQSLAGVSLVIDGDGGTVEVSPSPDRCHRVQELIRRHREEAEALRREARAPAVLACGEGFPVCANVATLADARLAAANGAEGVGLLRTEFLFLGASPLPGEEEQLAALRDMTEPFGEHPVTIRLLDIGGDKEVPALDLPQEANPFLGVRGVRLLLEPRHKGLLQTHLRAILRLAAERPVKIMIPMVSLIEEIRGIQAGIALAGEALRAEGLACPRRVPLGIMVETPAAVFAVERFARLVDFMSIGTNDLTQYVMAAERGNPAVSALGDGLHPAVLVALAETVRGANIRGIPVSVCGELGGDPQAVPILVGLGIQSVSVNASSVAPVKRQLRGLHRDRCRGLAQEALRQDVAGANRRSPAL</sequence>
<dbReference type="InterPro" id="IPR040442">
    <property type="entry name" value="Pyrv_kinase-like_dom_sf"/>
</dbReference>
<evidence type="ECO:0000256" key="7">
    <source>
        <dbReference type="ARBA" id="ARBA00022448"/>
    </source>
</evidence>
<dbReference type="PROSITE" id="PS51096">
    <property type="entry name" value="PTS_EIIA_TYPE_4"/>
    <property type="match status" value="1"/>
</dbReference>
<dbReference type="NCBIfam" id="TIGR02364">
    <property type="entry name" value="dha_pts"/>
    <property type="match status" value="1"/>
</dbReference>
<evidence type="ECO:0000259" key="18">
    <source>
        <dbReference type="PROSITE" id="PS51350"/>
    </source>
</evidence>
<evidence type="ECO:0000256" key="13">
    <source>
        <dbReference type="ARBA" id="ARBA00022777"/>
    </source>
</evidence>
<evidence type="ECO:0000256" key="5">
    <source>
        <dbReference type="ARBA" id="ARBA00004496"/>
    </source>
</evidence>
<dbReference type="GO" id="GO:0047324">
    <property type="term" value="F:phosphoenolpyruvate-glycerone phosphotransferase activity"/>
    <property type="evidence" value="ECO:0007669"/>
    <property type="project" value="UniProtKB-EC"/>
</dbReference>
<comment type="similarity">
    <text evidence="6">Belongs to the PEP-utilizing enzyme family.</text>
</comment>
<dbReference type="InterPro" id="IPR036618">
    <property type="entry name" value="PtsI_HPr-bd_sf"/>
</dbReference>
<evidence type="ECO:0000256" key="10">
    <source>
        <dbReference type="ARBA" id="ARBA00022679"/>
    </source>
</evidence>
<name>A0A2S4JQK7_9SPIO</name>
<evidence type="ECO:0000259" key="17">
    <source>
        <dbReference type="PROSITE" id="PS51096"/>
    </source>
</evidence>
<evidence type="ECO:0000256" key="8">
    <source>
        <dbReference type="ARBA" id="ARBA00022490"/>
    </source>
</evidence>
<evidence type="ECO:0000256" key="9">
    <source>
        <dbReference type="ARBA" id="ARBA00022597"/>
    </source>
</evidence>
<dbReference type="PRINTS" id="PR00107">
    <property type="entry name" value="PHOSPHOCPHPR"/>
</dbReference>
<accession>A0A2S4JQK7</accession>
<evidence type="ECO:0000256" key="4">
    <source>
        <dbReference type="ARBA" id="ARBA00002788"/>
    </source>
</evidence>
<reference evidence="20" key="1">
    <citation type="submission" date="2015-12" db="EMBL/GenBank/DDBJ databases">
        <authorList>
            <person name="Lodha T.D."/>
            <person name="Chintalapati S."/>
            <person name="Chintalapati V.R."/>
            <person name="Sravanthi T."/>
        </authorList>
    </citation>
    <scope>NUCLEOTIDE SEQUENCE [LARGE SCALE GENOMIC DNA]</scope>
    <source>
        <strain evidence="20">JC133</strain>
    </source>
</reference>
<dbReference type="PRINTS" id="PR01736">
    <property type="entry name" value="PHPHTRNFRASE"/>
</dbReference>
<dbReference type="InterPro" id="IPR000121">
    <property type="entry name" value="PEP_util_C"/>
</dbReference>
<dbReference type="Pfam" id="PF02896">
    <property type="entry name" value="PEP-utilizers_C"/>
    <property type="match status" value="1"/>
</dbReference>
<evidence type="ECO:0000313" key="20">
    <source>
        <dbReference type="Proteomes" id="UP000237350"/>
    </source>
</evidence>
<dbReference type="GO" id="GO:0008965">
    <property type="term" value="F:phosphoenolpyruvate-protein phosphotransferase activity"/>
    <property type="evidence" value="ECO:0007669"/>
    <property type="project" value="UniProtKB-EC"/>
</dbReference>
<dbReference type="PROSITE" id="PS51350">
    <property type="entry name" value="PTS_HPR_DOM"/>
    <property type="match status" value="1"/>
</dbReference>
<evidence type="ECO:0000256" key="16">
    <source>
        <dbReference type="SAM" id="MobiDB-lite"/>
    </source>
</evidence>
<comment type="caution">
    <text evidence="19">The sequence shown here is derived from an EMBL/GenBank/DDBJ whole genome shotgun (WGS) entry which is preliminary data.</text>
</comment>
<gene>
    <name evidence="19" type="ORF">AU468_07715</name>
</gene>
<feature type="region of interest" description="Disordered" evidence="16">
    <location>
        <begin position="130"/>
        <end position="165"/>
    </location>
</feature>
<feature type="domain" description="PTS EIIA type-4" evidence="17">
    <location>
        <begin position="1"/>
        <end position="134"/>
    </location>
</feature>